<evidence type="ECO:0000256" key="4">
    <source>
        <dbReference type="ARBA" id="ARBA00022538"/>
    </source>
</evidence>
<dbReference type="Proteomes" id="UP001611548">
    <property type="component" value="Unassembled WGS sequence"/>
</dbReference>
<evidence type="ECO:0000256" key="9">
    <source>
        <dbReference type="ARBA" id="ARBA00023065"/>
    </source>
</evidence>
<dbReference type="RefSeq" id="WP_055472557.1">
    <property type="nucleotide sequence ID" value="NZ_JBIRWE010000001.1"/>
</dbReference>
<evidence type="ECO:0000256" key="8">
    <source>
        <dbReference type="ARBA" id="ARBA00022989"/>
    </source>
</evidence>
<gene>
    <name evidence="15" type="ORF">ACH429_04330</name>
</gene>
<evidence type="ECO:0000256" key="1">
    <source>
        <dbReference type="ARBA" id="ARBA00004141"/>
    </source>
</evidence>
<evidence type="ECO:0000256" key="11">
    <source>
        <dbReference type="ARBA" id="ARBA00023303"/>
    </source>
</evidence>
<evidence type="ECO:0000313" key="15">
    <source>
        <dbReference type="EMBL" id="MFI1963359.1"/>
    </source>
</evidence>
<comment type="catalytic activity">
    <reaction evidence="12">
        <text>K(+)(in) = K(+)(out)</text>
        <dbReference type="Rhea" id="RHEA:29463"/>
        <dbReference type="ChEBI" id="CHEBI:29103"/>
    </reaction>
</comment>
<keyword evidence="3" id="KW-0813">Transport</keyword>
<keyword evidence="4" id="KW-0633">Potassium transport</keyword>
<protein>
    <submittedName>
        <fullName evidence="15">TMEM175 family protein</fullName>
    </submittedName>
</protein>
<feature type="transmembrane region" description="Helical" evidence="14">
    <location>
        <begin position="144"/>
        <end position="163"/>
    </location>
</feature>
<evidence type="ECO:0000256" key="14">
    <source>
        <dbReference type="SAM" id="Phobius"/>
    </source>
</evidence>
<keyword evidence="8 14" id="KW-1133">Transmembrane helix</keyword>
<comment type="similarity">
    <text evidence="2">Belongs to the TMEM175 family.</text>
</comment>
<feature type="transmembrane region" description="Helical" evidence="14">
    <location>
        <begin position="106"/>
        <end position="124"/>
    </location>
</feature>
<organism evidence="15 16">
    <name type="scientific">Streptomyces pathocidini</name>
    <dbReference type="NCBI Taxonomy" id="1650571"/>
    <lineage>
        <taxon>Bacteria</taxon>
        <taxon>Bacillati</taxon>
        <taxon>Actinomycetota</taxon>
        <taxon>Actinomycetes</taxon>
        <taxon>Kitasatosporales</taxon>
        <taxon>Streptomycetaceae</taxon>
        <taxon>Streptomyces</taxon>
    </lineage>
</organism>
<evidence type="ECO:0000256" key="13">
    <source>
        <dbReference type="SAM" id="MobiDB-lite"/>
    </source>
</evidence>
<feature type="compositionally biased region" description="Basic and acidic residues" evidence="13">
    <location>
        <begin position="1"/>
        <end position="18"/>
    </location>
</feature>
<keyword evidence="6" id="KW-0631">Potassium channel</keyword>
<comment type="subcellular location">
    <subcellularLocation>
        <location evidence="1">Membrane</location>
        <topology evidence="1">Multi-pass membrane protein</topology>
    </subcellularLocation>
</comment>
<evidence type="ECO:0000256" key="10">
    <source>
        <dbReference type="ARBA" id="ARBA00023136"/>
    </source>
</evidence>
<keyword evidence="11" id="KW-0407">Ion channel</keyword>
<evidence type="ECO:0000256" key="2">
    <source>
        <dbReference type="ARBA" id="ARBA00006920"/>
    </source>
</evidence>
<proteinExistence type="inferred from homology"/>
<dbReference type="EMBL" id="JBIRWE010000001">
    <property type="protein sequence ID" value="MFI1963359.1"/>
    <property type="molecule type" value="Genomic_DNA"/>
</dbReference>
<comment type="caution">
    <text evidence="15">The sequence shown here is derived from an EMBL/GenBank/DDBJ whole genome shotgun (WGS) entry which is preliminary data.</text>
</comment>
<evidence type="ECO:0000256" key="7">
    <source>
        <dbReference type="ARBA" id="ARBA00022958"/>
    </source>
</evidence>
<keyword evidence="9" id="KW-0406">Ion transport</keyword>
<dbReference type="PANTHER" id="PTHR31462:SF5">
    <property type="entry name" value="ENDOSOMAL_LYSOSOMAL PROTON CHANNEL TMEM175"/>
    <property type="match status" value="1"/>
</dbReference>
<dbReference type="PANTHER" id="PTHR31462">
    <property type="entry name" value="ENDOSOMAL/LYSOSOMAL POTASSIUM CHANNEL TMEM175"/>
    <property type="match status" value="1"/>
</dbReference>
<name>A0ABW7UPU2_9ACTN</name>
<evidence type="ECO:0000256" key="6">
    <source>
        <dbReference type="ARBA" id="ARBA00022826"/>
    </source>
</evidence>
<evidence type="ECO:0000256" key="3">
    <source>
        <dbReference type="ARBA" id="ARBA00022448"/>
    </source>
</evidence>
<reference evidence="15 16" key="1">
    <citation type="submission" date="2024-10" db="EMBL/GenBank/DDBJ databases">
        <title>The Natural Products Discovery Center: Release of the First 8490 Sequenced Strains for Exploring Actinobacteria Biosynthetic Diversity.</title>
        <authorList>
            <person name="Kalkreuter E."/>
            <person name="Kautsar S.A."/>
            <person name="Yang D."/>
            <person name="Bader C.D."/>
            <person name="Teijaro C.N."/>
            <person name="Fluegel L."/>
            <person name="Davis C.M."/>
            <person name="Simpson J.R."/>
            <person name="Lauterbach L."/>
            <person name="Steele A.D."/>
            <person name="Gui C."/>
            <person name="Meng S."/>
            <person name="Li G."/>
            <person name="Viehrig K."/>
            <person name="Ye F."/>
            <person name="Su P."/>
            <person name="Kiefer A.F."/>
            <person name="Nichols A."/>
            <person name="Cepeda A.J."/>
            <person name="Yan W."/>
            <person name="Fan B."/>
            <person name="Jiang Y."/>
            <person name="Adhikari A."/>
            <person name="Zheng C.-J."/>
            <person name="Schuster L."/>
            <person name="Cowan T.M."/>
            <person name="Smanski M.J."/>
            <person name="Chevrette M.G."/>
            <person name="De Carvalho L.P.S."/>
            <person name="Shen B."/>
        </authorList>
    </citation>
    <scope>NUCLEOTIDE SEQUENCE [LARGE SCALE GENOMIC DNA]</scope>
    <source>
        <strain evidence="15 16">NPDC020327</strain>
    </source>
</reference>
<feature type="transmembrane region" description="Helical" evidence="14">
    <location>
        <begin position="73"/>
        <end position="94"/>
    </location>
</feature>
<feature type="transmembrane region" description="Helical" evidence="14">
    <location>
        <begin position="35"/>
        <end position="53"/>
    </location>
</feature>
<sequence>MVERPDHEGVQPHPEDGRPGSGTDIRISDTGRVEAFSDGVFAIVITLLVLELTSPEHEPGGLLAGLLHQWPSYVAFLLSFLYIGVLWLNHHALFRRIGRMDAPLRWINLAILLGVVIIPFPTAVLADTFAEGHSVRDERVAVTLYALAAAVMSAPWWVVFTYLRDHPYLLEPGTSPAYFHAQRVRPLTGLVLYGICGLTGWFISPVVGLACIAIMIIYHAVTSEGLREGPLSRLSGGRRA</sequence>
<keyword evidence="7" id="KW-0630">Potassium</keyword>
<keyword evidence="5 14" id="KW-0812">Transmembrane</keyword>
<keyword evidence="10 14" id="KW-0472">Membrane</keyword>
<feature type="region of interest" description="Disordered" evidence="13">
    <location>
        <begin position="1"/>
        <end position="24"/>
    </location>
</feature>
<dbReference type="InterPro" id="IPR010617">
    <property type="entry name" value="TMEM175-like"/>
</dbReference>
<evidence type="ECO:0000313" key="16">
    <source>
        <dbReference type="Proteomes" id="UP001611548"/>
    </source>
</evidence>
<dbReference type="Pfam" id="PF06736">
    <property type="entry name" value="TMEM175"/>
    <property type="match status" value="1"/>
</dbReference>
<keyword evidence="16" id="KW-1185">Reference proteome</keyword>
<accession>A0ABW7UPU2</accession>
<feature type="transmembrane region" description="Helical" evidence="14">
    <location>
        <begin position="190"/>
        <end position="221"/>
    </location>
</feature>
<evidence type="ECO:0000256" key="12">
    <source>
        <dbReference type="ARBA" id="ARBA00034430"/>
    </source>
</evidence>
<evidence type="ECO:0000256" key="5">
    <source>
        <dbReference type="ARBA" id="ARBA00022692"/>
    </source>
</evidence>